<feature type="domain" description="Histidine kinase" evidence="11">
    <location>
        <begin position="245"/>
        <end position="457"/>
    </location>
</feature>
<dbReference type="InterPro" id="IPR036890">
    <property type="entry name" value="HATPase_C_sf"/>
</dbReference>
<gene>
    <name evidence="12" type="ORF">SAMN02745120_2764</name>
</gene>
<dbReference type="GO" id="GO:0005886">
    <property type="term" value="C:plasma membrane"/>
    <property type="evidence" value="ECO:0007669"/>
    <property type="project" value="UniProtKB-SubCell"/>
</dbReference>
<dbReference type="PRINTS" id="PR00344">
    <property type="entry name" value="BCTRLSENSOR"/>
</dbReference>
<keyword evidence="8" id="KW-0902">Two-component regulatory system</keyword>
<evidence type="ECO:0000313" key="12">
    <source>
        <dbReference type="EMBL" id="SKB70477.1"/>
    </source>
</evidence>
<name>A0A1T5DFT2_9FIRM</name>
<dbReference type="Pfam" id="PF02518">
    <property type="entry name" value="HATPase_c"/>
    <property type="match status" value="1"/>
</dbReference>
<dbReference type="SUPFAM" id="SSF47384">
    <property type="entry name" value="Homodimeric domain of signal transducing histidine kinase"/>
    <property type="match status" value="1"/>
</dbReference>
<dbReference type="Gene3D" id="1.10.287.130">
    <property type="match status" value="1"/>
</dbReference>
<keyword evidence="10" id="KW-0472">Membrane</keyword>
<keyword evidence="10" id="KW-0812">Transmembrane</keyword>
<dbReference type="InterPro" id="IPR004358">
    <property type="entry name" value="Sig_transdc_His_kin-like_C"/>
</dbReference>
<organism evidence="12 13">
    <name type="scientific">Acetoanaerobium noterae</name>
    <dbReference type="NCBI Taxonomy" id="745369"/>
    <lineage>
        <taxon>Bacteria</taxon>
        <taxon>Bacillati</taxon>
        <taxon>Bacillota</taxon>
        <taxon>Clostridia</taxon>
        <taxon>Peptostreptococcales</taxon>
        <taxon>Filifactoraceae</taxon>
        <taxon>Acetoanaerobium</taxon>
    </lineage>
</organism>
<dbReference type="PROSITE" id="PS50109">
    <property type="entry name" value="HIS_KIN"/>
    <property type="match status" value="1"/>
</dbReference>
<keyword evidence="10" id="KW-1133">Transmembrane helix</keyword>
<evidence type="ECO:0000256" key="1">
    <source>
        <dbReference type="ARBA" id="ARBA00000085"/>
    </source>
</evidence>
<evidence type="ECO:0000313" key="13">
    <source>
        <dbReference type="Proteomes" id="UP000243406"/>
    </source>
</evidence>
<dbReference type="EMBL" id="FUYN01000009">
    <property type="protein sequence ID" value="SKB70477.1"/>
    <property type="molecule type" value="Genomic_DNA"/>
</dbReference>
<keyword evidence="9" id="KW-0843">Virulence</keyword>
<evidence type="ECO:0000256" key="9">
    <source>
        <dbReference type="ARBA" id="ARBA00023026"/>
    </source>
</evidence>
<feature type="transmembrane region" description="Helical" evidence="10">
    <location>
        <begin position="162"/>
        <end position="184"/>
    </location>
</feature>
<sequence length="460" mass="51927">MSLRKIWLLILIVVSVTAISANTIILTFLTDRYFSDYLNESYELHVGQLTDYTTKALSSEEISYSQMAIELESHINDPIIEIKLYDPSGQLIIDVGGENYMTSSMMNNMMGGWMMDQVMDLSSQETRQIEISSDNQTLGIINITIHSLAENSFIARRFKSALLINSMFAIGIAIIAAVIIGMIISRKMSKSLKETEKLASDIQLGKEVKLFPSGIKEVNGIRESLMELHARLRMKQTTRKSLIDQLVHQTRTPLTILQTHLEAIEDGIIEANTNELNVCQNQIKDIKSIISNMSSMIDAGSDIDELKIERFELYPLLRQIQQGLMAQFKKKQIQLELLSDEKIWMKTDKYKLSQSIYNIVTNAYKYTGEGGIVRISYILSNGMLIIKIQDTGIGIAHHEADKVFDAYYRSSITSNIQGNGLGLYIVKENIESIKGKVMLQSQLDVGTTFSIELPQEILKK</sequence>
<dbReference type="RefSeq" id="WP_079590585.1">
    <property type="nucleotide sequence ID" value="NZ_FUYN01000009.1"/>
</dbReference>
<evidence type="ECO:0000256" key="4">
    <source>
        <dbReference type="ARBA" id="ARBA00022475"/>
    </source>
</evidence>
<evidence type="ECO:0000259" key="11">
    <source>
        <dbReference type="PROSITE" id="PS50109"/>
    </source>
</evidence>
<dbReference type="Gene3D" id="3.30.565.10">
    <property type="entry name" value="Histidine kinase-like ATPase, C-terminal domain"/>
    <property type="match status" value="1"/>
</dbReference>
<dbReference type="InterPro" id="IPR050980">
    <property type="entry name" value="2C_sensor_his_kinase"/>
</dbReference>
<dbReference type="FunFam" id="3.30.565.10:FF:000006">
    <property type="entry name" value="Sensor histidine kinase WalK"/>
    <property type="match status" value="1"/>
</dbReference>
<dbReference type="PANTHER" id="PTHR44936:SF9">
    <property type="entry name" value="SENSOR PROTEIN CREC"/>
    <property type="match status" value="1"/>
</dbReference>
<evidence type="ECO:0000256" key="6">
    <source>
        <dbReference type="ARBA" id="ARBA00022679"/>
    </source>
</evidence>
<protein>
    <recommendedName>
        <fullName evidence="3">histidine kinase</fullName>
        <ecNumber evidence="3">2.7.13.3</ecNumber>
    </recommendedName>
</protein>
<dbReference type="SMART" id="SM00388">
    <property type="entry name" value="HisKA"/>
    <property type="match status" value="1"/>
</dbReference>
<evidence type="ECO:0000256" key="7">
    <source>
        <dbReference type="ARBA" id="ARBA00022777"/>
    </source>
</evidence>
<dbReference type="InterPro" id="IPR003594">
    <property type="entry name" value="HATPase_dom"/>
</dbReference>
<dbReference type="AlphaFoldDB" id="A0A1T5DFT2"/>
<dbReference type="GO" id="GO:0000155">
    <property type="term" value="F:phosphorelay sensor kinase activity"/>
    <property type="evidence" value="ECO:0007669"/>
    <property type="project" value="InterPro"/>
</dbReference>
<dbReference type="InterPro" id="IPR036097">
    <property type="entry name" value="HisK_dim/P_sf"/>
</dbReference>
<dbReference type="SMART" id="SM00387">
    <property type="entry name" value="HATPase_c"/>
    <property type="match status" value="1"/>
</dbReference>
<evidence type="ECO:0000256" key="3">
    <source>
        <dbReference type="ARBA" id="ARBA00012438"/>
    </source>
</evidence>
<dbReference type="OrthoDB" id="9773956at2"/>
<evidence type="ECO:0000256" key="8">
    <source>
        <dbReference type="ARBA" id="ARBA00023012"/>
    </source>
</evidence>
<dbReference type="Proteomes" id="UP000243406">
    <property type="component" value="Unassembled WGS sequence"/>
</dbReference>
<keyword evidence="4" id="KW-1003">Cell membrane</keyword>
<reference evidence="13" key="1">
    <citation type="submission" date="2017-02" db="EMBL/GenBank/DDBJ databases">
        <authorList>
            <person name="Varghese N."/>
            <person name="Submissions S."/>
        </authorList>
    </citation>
    <scope>NUCLEOTIDE SEQUENCE [LARGE SCALE GENOMIC DNA]</scope>
    <source>
        <strain evidence="13">ATCC 35199</strain>
    </source>
</reference>
<evidence type="ECO:0000256" key="5">
    <source>
        <dbReference type="ARBA" id="ARBA00022553"/>
    </source>
</evidence>
<dbReference type="SUPFAM" id="SSF55874">
    <property type="entry name" value="ATPase domain of HSP90 chaperone/DNA topoisomerase II/histidine kinase"/>
    <property type="match status" value="1"/>
</dbReference>
<dbReference type="PANTHER" id="PTHR44936">
    <property type="entry name" value="SENSOR PROTEIN CREC"/>
    <property type="match status" value="1"/>
</dbReference>
<comment type="catalytic activity">
    <reaction evidence="1">
        <text>ATP + protein L-histidine = ADP + protein N-phospho-L-histidine.</text>
        <dbReference type="EC" id="2.7.13.3"/>
    </reaction>
</comment>
<feature type="transmembrane region" description="Helical" evidence="10">
    <location>
        <begin position="6"/>
        <end position="29"/>
    </location>
</feature>
<dbReference type="EC" id="2.7.13.3" evidence="3"/>
<keyword evidence="5" id="KW-0597">Phosphoprotein</keyword>
<dbReference type="InterPro" id="IPR005467">
    <property type="entry name" value="His_kinase_dom"/>
</dbReference>
<proteinExistence type="predicted"/>
<evidence type="ECO:0000256" key="10">
    <source>
        <dbReference type="SAM" id="Phobius"/>
    </source>
</evidence>
<comment type="subcellular location">
    <subcellularLocation>
        <location evidence="2">Cell membrane</location>
        <topology evidence="2">Multi-pass membrane protein</topology>
    </subcellularLocation>
</comment>
<accession>A0A1T5DFT2</accession>
<keyword evidence="13" id="KW-1185">Reference proteome</keyword>
<dbReference type="InterPro" id="IPR003661">
    <property type="entry name" value="HisK_dim/P_dom"/>
</dbReference>
<keyword evidence="7 12" id="KW-0418">Kinase</keyword>
<keyword evidence="6" id="KW-0808">Transferase</keyword>
<evidence type="ECO:0000256" key="2">
    <source>
        <dbReference type="ARBA" id="ARBA00004651"/>
    </source>
</evidence>